<evidence type="ECO:0000313" key="5">
    <source>
        <dbReference type="Proteomes" id="UP001303587"/>
    </source>
</evidence>
<dbReference type="GeneID" id="89230398"/>
<dbReference type="InterPro" id="IPR050197">
    <property type="entry name" value="Aldolase_class_II_sugar_metab"/>
</dbReference>
<evidence type="ECO:0000313" key="4">
    <source>
        <dbReference type="EMBL" id="WNY25737.1"/>
    </source>
</evidence>
<dbReference type="SMART" id="SM01007">
    <property type="entry name" value="Aldolase_II"/>
    <property type="match status" value="1"/>
</dbReference>
<dbReference type="EMBL" id="CP131060">
    <property type="protein sequence ID" value="WNY25737.1"/>
    <property type="molecule type" value="Genomic_DNA"/>
</dbReference>
<dbReference type="Pfam" id="PF00596">
    <property type="entry name" value="Aldolase_II"/>
    <property type="match status" value="1"/>
</dbReference>
<dbReference type="AlphaFoldDB" id="A0AA96V396"/>
<dbReference type="InterPro" id="IPR036409">
    <property type="entry name" value="Aldolase_II/adducin_N_sf"/>
</dbReference>
<proteinExistence type="predicted"/>
<dbReference type="Gene3D" id="3.40.225.10">
    <property type="entry name" value="Class II aldolase/adducin N-terminal domain"/>
    <property type="match status" value="1"/>
</dbReference>
<organism evidence="4 5">
    <name type="scientific">Methanolapillus millepedarum</name>
    <dbReference type="NCBI Taxonomy" id="3028296"/>
    <lineage>
        <taxon>Archaea</taxon>
        <taxon>Methanobacteriati</taxon>
        <taxon>Methanobacteriota</taxon>
        <taxon>Stenosarchaea group</taxon>
        <taxon>Methanomicrobia</taxon>
        <taxon>Methanosarcinales</taxon>
        <taxon>Methanosarcinaceae</taxon>
        <taxon>Methanolapillus</taxon>
    </lineage>
</organism>
<evidence type="ECO:0000256" key="2">
    <source>
        <dbReference type="ARBA" id="ARBA00023239"/>
    </source>
</evidence>
<name>A0AA96V396_9EURY</name>
<protein>
    <submittedName>
        <fullName evidence="4">Methylthioribulose-1-phosphate dehydratase</fullName>
        <ecNumber evidence="4">4.2.1.109</ecNumber>
    </submittedName>
</protein>
<dbReference type="GO" id="GO:0046570">
    <property type="term" value="F:methylthioribulose 1-phosphate dehydratase activity"/>
    <property type="evidence" value="ECO:0007669"/>
    <property type="project" value="UniProtKB-EC"/>
</dbReference>
<evidence type="ECO:0000259" key="3">
    <source>
        <dbReference type="SMART" id="SM01007"/>
    </source>
</evidence>
<dbReference type="RefSeq" id="WP_338102089.1">
    <property type="nucleotide sequence ID" value="NZ_CP131060.1"/>
</dbReference>
<dbReference type="EC" id="4.2.1.109" evidence="4"/>
<dbReference type="PANTHER" id="PTHR22789">
    <property type="entry name" value="FUCULOSE PHOSPHATE ALDOLASE"/>
    <property type="match status" value="1"/>
</dbReference>
<dbReference type="GO" id="GO:0005829">
    <property type="term" value="C:cytosol"/>
    <property type="evidence" value="ECO:0007669"/>
    <property type="project" value="TreeGrafter"/>
</dbReference>
<dbReference type="PANTHER" id="PTHR22789:SF0">
    <property type="entry name" value="3-OXO-TETRONATE 4-PHOSPHATE DECARBOXYLASE-RELATED"/>
    <property type="match status" value="1"/>
</dbReference>
<evidence type="ECO:0000256" key="1">
    <source>
        <dbReference type="ARBA" id="ARBA00022723"/>
    </source>
</evidence>
<dbReference type="SUPFAM" id="SSF53639">
    <property type="entry name" value="AraD/HMP-PK domain-like"/>
    <property type="match status" value="1"/>
</dbReference>
<feature type="domain" description="Class II aldolase/adducin N-terminal" evidence="3">
    <location>
        <begin position="3"/>
        <end position="193"/>
    </location>
</feature>
<dbReference type="GO" id="GO:0019323">
    <property type="term" value="P:pentose catabolic process"/>
    <property type="evidence" value="ECO:0007669"/>
    <property type="project" value="TreeGrafter"/>
</dbReference>
<dbReference type="GO" id="GO:0016832">
    <property type="term" value="F:aldehyde-lyase activity"/>
    <property type="evidence" value="ECO:0007669"/>
    <property type="project" value="TreeGrafter"/>
</dbReference>
<gene>
    <name evidence="4" type="primary">mtnB</name>
    <name evidence="4" type="ORF">MsAc7_12960</name>
</gene>
<dbReference type="Proteomes" id="UP001303587">
    <property type="component" value="Chromosome"/>
</dbReference>
<keyword evidence="2 4" id="KW-0456">Lyase</keyword>
<keyword evidence="5" id="KW-1185">Reference proteome</keyword>
<dbReference type="InterPro" id="IPR001303">
    <property type="entry name" value="Aldolase_II/adducin_N"/>
</dbReference>
<reference evidence="4 5" key="1">
    <citation type="submission" date="2023-07" db="EMBL/GenBank/DDBJ databases">
        <title>Closed genoem sequence of Methanosarcinaceae archaeon Ac7.</title>
        <authorList>
            <person name="Poehlein A."/>
            <person name="Protasov E."/>
            <person name="Platt K."/>
            <person name="Reeh H."/>
            <person name="Daniel R."/>
            <person name="Brune A."/>
        </authorList>
    </citation>
    <scope>NUCLEOTIDE SEQUENCE [LARGE SCALE GENOMIC DNA]</scope>
    <source>
        <strain evidence="4 5">Ac7</strain>
    </source>
</reference>
<keyword evidence="1" id="KW-0479">Metal-binding</keyword>
<dbReference type="GO" id="GO:0046872">
    <property type="term" value="F:metal ion binding"/>
    <property type="evidence" value="ECO:0007669"/>
    <property type="project" value="UniProtKB-KW"/>
</dbReference>
<sequence>MWQEFQTIGKKVVESGLVESNFGNMSVRSASGDTFVITKTGVAMDEIDRNGIVEVPIFPSGNEKSLAEKSASSETAVHRKIYQKTNAMAILHAHCPYSVVMSLLEFEAGNLSIVPVDSEGKLFLGKIPLVVGGIGSDELAANAANAFCGGTGMNEKQVFGIVALGHGTFAVGNDLKQAFRITAQLEYAAKIKYLYAAAKNLF</sequence>
<accession>A0AA96V396</accession>
<dbReference type="NCBIfam" id="NF006413">
    <property type="entry name" value="PRK08660.1"/>
    <property type="match status" value="1"/>
</dbReference>